<evidence type="ECO:0000313" key="2">
    <source>
        <dbReference type="EMBL" id="KYR02759.1"/>
    </source>
</evidence>
<sequence length="868" mass="97927">MEIDEVNYLPEKNFDEVFISLRNEVTIHAGSQKIGGQLHGLENNAVESITSGLKFTTFAARVPPRDDLPPMTVETLHNLTSMVGNTDIAQKVAQEYFNENVLYVLDGTKRKELLGMEKQPTLNKERLKIINGVPNDILWYGSFIKSWLPSVLANDKEVKEGGKFKVNEKIIEADMSNECSKIPYLRQTKLLYHYAYVEKVDGFSDYLRDAARWTKEYSEFLVSEDQIEGWVALCKTAPALASIMYKQISSKLDLLDPTTKTSREVLMKLNMAVIIDEIYTNIDYISKKAIFDAALNKIFRDILESTEIADAKEVLQSIMSCLKEGTQLVPVLLGAFSGLGKDLIKWPDRVGTTLWEKLKENFKLDYLQRFFSKENTIILAKRLLSTVFLAAGAVSFIFGALYVDQMDIIEKIQFGFNTAGFVALLLVSVSEKTGNFLNKFIMRSSIWMQASLSPRFAAGTLRNIRGFFKSVFTGSLSGLIERRIMPFLTLVFATQLVRDLISDVKDGNIGAIVMDSLALIATIGEAVLLFSSVSWAGGLGVVLAILSVAFLLIKFFFFPPKTPLEKYYDTLPARYKLKDIELVEPQSIAERNDLKIMAPSKYHLKYLSPHNDHKLHVDQYSYERNPFKVTRIGKSQVTISNAFNYDRRITTLPSYLYVASNGKLVMQQSSVSSTINQIWYLVNSHVVDSFNLLAFTGKFLYIDGDGNIGLTDNKKDAAAIKLQGVRSWFDPSSTWSLPSPMKLRKGQVIVNDHAAYGLADTGLHCINYSKYAPHLKENNQDYIKSNSTNQLIHVDPLKHLEYLTIDEHGKIAIRDKQGNSITYTAPGIQLTPIPKPVAPFSMVFSRNPQEIWFAVVDSNYQELLHRTK</sequence>
<accession>A0A152A959</accession>
<keyword evidence="1" id="KW-1133">Transmembrane helix</keyword>
<keyword evidence="1" id="KW-0472">Membrane</keyword>
<dbReference type="AlphaFoldDB" id="A0A152A959"/>
<name>A0A152A959_TIELA</name>
<evidence type="ECO:0000256" key="1">
    <source>
        <dbReference type="SAM" id="Phobius"/>
    </source>
</evidence>
<dbReference type="EMBL" id="LODT01000001">
    <property type="protein sequence ID" value="KYR02759.1"/>
    <property type="molecule type" value="Genomic_DNA"/>
</dbReference>
<reference evidence="2 3" key="1">
    <citation type="submission" date="2015-12" db="EMBL/GenBank/DDBJ databases">
        <title>Dictyostelia acquired genes for synthesis and detection of signals that induce cell-type specialization by lateral gene transfer from prokaryotes.</title>
        <authorList>
            <person name="Gloeckner G."/>
            <person name="Schaap P."/>
        </authorList>
    </citation>
    <scope>NUCLEOTIDE SEQUENCE [LARGE SCALE GENOMIC DNA]</scope>
    <source>
        <strain evidence="2 3">TK</strain>
    </source>
</reference>
<feature type="transmembrane region" description="Helical" evidence="1">
    <location>
        <begin position="535"/>
        <end position="557"/>
    </location>
</feature>
<dbReference type="OrthoDB" id="23586at2759"/>
<feature type="transmembrane region" description="Helical" evidence="1">
    <location>
        <begin position="414"/>
        <end position="430"/>
    </location>
</feature>
<comment type="caution">
    <text evidence="2">The sequence shown here is derived from an EMBL/GenBank/DDBJ whole genome shotgun (WGS) entry which is preliminary data.</text>
</comment>
<keyword evidence="1" id="KW-0812">Transmembrane</keyword>
<keyword evidence="3" id="KW-1185">Reference proteome</keyword>
<feature type="transmembrane region" description="Helical" evidence="1">
    <location>
        <begin position="508"/>
        <end position="529"/>
    </location>
</feature>
<gene>
    <name evidence="2" type="ORF">DLAC_00222</name>
</gene>
<feature type="transmembrane region" description="Helical" evidence="1">
    <location>
        <begin position="383"/>
        <end position="402"/>
    </location>
</feature>
<proteinExistence type="predicted"/>
<organism evidence="2 3">
    <name type="scientific">Tieghemostelium lacteum</name>
    <name type="common">Slime mold</name>
    <name type="synonym">Dictyostelium lacteum</name>
    <dbReference type="NCBI Taxonomy" id="361077"/>
    <lineage>
        <taxon>Eukaryota</taxon>
        <taxon>Amoebozoa</taxon>
        <taxon>Evosea</taxon>
        <taxon>Eumycetozoa</taxon>
        <taxon>Dictyostelia</taxon>
        <taxon>Dictyosteliales</taxon>
        <taxon>Raperosteliaceae</taxon>
        <taxon>Tieghemostelium</taxon>
    </lineage>
</organism>
<evidence type="ECO:0000313" key="3">
    <source>
        <dbReference type="Proteomes" id="UP000076078"/>
    </source>
</evidence>
<protein>
    <submittedName>
        <fullName evidence="2">Uncharacterized protein</fullName>
    </submittedName>
</protein>
<dbReference type="Proteomes" id="UP000076078">
    <property type="component" value="Unassembled WGS sequence"/>
</dbReference>
<dbReference type="InParanoid" id="A0A152A959"/>